<feature type="transmembrane region" description="Helical" evidence="1">
    <location>
        <begin position="99"/>
        <end position="119"/>
    </location>
</feature>
<organism evidence="2 3">
    <name type="scientific">Basidiobolus ranarum</name>
    <dbReference type="NCBI Taxonomy" id="34480"/>
    <lineage>
        <taxon>Eukaryota</taxon>
        <taxon>Fungi</taxon>
        <taxon>Fungi incertae sedis</taxon>
        <taxon>Zoopagomycota</taxon>
        <taxon>Entomophthoromycotina</taxon>
        <taxon>Basidiobolomycetes</taxon>
        <taxon>Basidiobolales</taxon>
        <taxon>Basidiobolaceae</taxon>
        <taxon>Basidiobolus</taxon>
    </lineage>
</organism>
<evidence type="ECO:0008006" key="4">
    <source>
        <dbReference type="Google" id="ProtNLM"/>
    </source>
</evidence>
<sequence>MTSAPFERNDVRLEFGPGSMEYEITADFLQHSLANANYPVITQLAPVYLSPSTMSRPKRQWGLNSIKIKPTTSNTEKASEIASTYESTITERYSNYGRIAFFSGFVLPFIWWIFAFFPSQPATKYQAKWRFWNRILTLISITLLCIFLPLFLTIFS</sequence>
<name>A0ABR2WCC4_9FUNG</name>
<reference evidence="2 3" key="1">
    <citation type="submission" date="2023-04" db="EMBL/GenBank/DDBJ databases">
        <title>Genome of Basidiobolus ranarum AG-B5.</title>
        <authorList>
            <person name="Stajich J.E."/>
            <person name="Carter-House D."/>
            <person name="Gryganskyi A."/>
        </authorList>
    </citation>
    <scope>NUCLEOTIDE SEQUENCE [LARGE SCALE GENOMIC DNA]</scope>
    <source>
        <strain evidence="2 3">AG-B5</strain>
    </source>
</reference>
<feature type="transmembrane region" description="Helical" evidence="1">
    <location>
        <begin position="131"/>
        <end position="155"/>
    </location>
</feature>
<keyword evidence="1" id="KW-0812">Transmembrane</keyword>
<evidence type="ECO:0000313" key="3">
    <source>
        <dbReference type="Proteomes" id="UP001479436"/>
    </source>
</evidence>
<evidence type="ECO:0000256" key="1">
    <source>
        <dbReference type="SAM" id="Phobius"/>
    </source>
</evidence>
<accession>A0ABR2WCC4</accession>
<evidence type="ECO:0000313" key="2">
    <source>
        <dbReference type="EMBL" id="KAK9744335.1"/>
    </source>
</evidence>
<keyword evidence="3" id="KW-1185">Reference proteome</keyword>
<proteinExistence type="predicted"/>
<keyword evidence="1" id="KW-1133">Transmembrane helix</keyword>
<dbReference type="EMBL" id="JASJQH010005640">
    <property type="protein sequence ID" value="KAK9744335.1"/>
    <property type="molecule type" value="Genomic_DNA"/>
</dbReference>
<protein>
    <recommendedName>
        <fullName evidence="4">Gamma-secretase subunit PEN-2</fullName>
    </recommendedName>
</protein>
<comment type="caution">
    <text evidence="2">The sequence shown here is derived from an EMBL/GenBank/DDBJ whole genome shotgun (WGS) entry which is preliminary data.</text>
</comment>
<dbReference type="Proteomes" id="UP001479436">
    <property type="component" value="Unassembled WGS sequence"/>
</dbReference>
<keyword evidence="1" id="KW-0472">Membrane</keyword>
<gene>
    <name evidence="2" type="ORF">K7432_018314</name>
</gene>